<organism evidence="3 4">
    <name type="scientific">Plectus sambesii</name>
    <dbReference type="NCBI Taxonomy" id="2011161"/>
    <lineage>
        <taxon>Eukaryota</taxon>
        <taxon>Metazoa</taxon>
        <taxon>Ecdysozoa</taxon>
        <taxon>Nematoda</taxon>
        <taxon>Chromadorea</taxon>
        <taxon>Plectida</taxon>
        <taxon>Plectina</taxon>
        <taxon>Plectoidea</taxon>
        <taxon>Plectidae</taxon>
        <taxon>Plectus</taxon>
    </lineage>
</organism>
<feature type="signal peptide" evidence="2">
    <location>
        <begin position="1"/>
        <end position="16"/>
    </location>
</feature>
<evidence type="ECO:0000256" key="2">
    <source>
        <dbReference type="SAM" id="SignalP"/>
    </source>
</evidence>
<proteinExistence type="predicted"/>
<feature type="compositionally biased region" description="Polar residues" evidence="1">
    <location>
        <begin position="212"/>
        <end position="221"/>
    </location>
</feature>
<feature type="region of interest" description="Disordered" evidence="1">
    <location>
        <begin position="165"/>
        <end position="230"/>
    </location>
</feature>
<protein>
    <submittedName>
        <fullName evidence="4">Uncharacterized protein</fullName>
    </submittedName>
</protein>
<dbReference type="AlphaFoldDB" id="A0A914UJM5"/>
<reference evidence="4" key="1">
    <citation type="submission" date="2022-11" db="UniProtKB">
        <authorList>
            <consortium name="WormBaseParasite"/>
        </authorList>
    </citation>
    <scope>IDENTIFICATION</scope>
</reference>
<feature type="compositionally biased region" description="Polar residues" evidence="1">
    <location>
        <begin position="35"/>
        <end position="47"/>
    </location>
</feature>
<evidence type="ECO:0000313" key="4">
    <source>
        <dbReference type="WBParaSite" id="PSAMB.scaffold1064size36466.g10807.t1"/>
    </source>
</evidence>
<sequence length="273" mass="29701">MKIVIVLLTVCAVAYAPGPRRRPLINATVTEKETSGISGTLTPSNPRSEPRAAEPQRNQGEPVIAEISEPISPSRQSVDQSATKNIGLSNIHGNVRSTLATYRQKNSAKTGIVEETIVPSLFSELLFEKKPNGHASAQSGQKRNRKPKKFETIEDVIYLLENPSSDIPINKTKSRASDQAERELSRTLTETETIEHDSSSTARLPPRKNNEETMSSSNQQPSDRKRNGFDSASSAINALALLRENFLEAAVGTNQLIGANQQSTSAPFSKSHG</sequence>
<feature type="compositionally biased region" description="Basic and acidic residues" evidence="1">
    <location>
        <begin position="175"/>
        <end position="185"/>
    </location>
</feature>
<name>A0A914UJM5_9BILA</name>
<keyword evidence="2" id="KW-0732">Signal</keyword>
<dbReference type="WBParaSite" id="PSAMB.scaffold1064size36466.g10807.t1">
    <property type="protein sequence ID" value="PSAMB.scaffold1064size36466.g10807.t1"/>
    <property type="gene ID" value="PSAMB.scaffold1064size36466.g10807"/>
</dbReference>
<feature type="chain" id="PRO_5037518066" evidence="2">
    <location>
        <begin position="17"/>
        <end position="273"/>
    </location>
</feature>
<accession>A0A914UJM5</accession>
<evidence type="ECO:0000256" key="1">
    <source>
        <dbReference type="SAM" id="MobiDB-lite"/>
    </source>
</evidence>
<evidence type="ECO:0000313" key="3">
    <source>
        <dbReference type="Proteomes" id="UP000887566"/>
    </source>
</evidence>
<keyword evidence="3" id="KW-1185">Reference proteome</keyword>
<feature type="region of interest" description="Disordered" evidence="1">
    <location>
        <begin position="30"/>
        <end position="62"/>
    </location>
</feature>
<dbReference type="Proteomes" id="UP000887566">
    <property type="component" value="Unplaced"/>
</dbReference>